<dbReference type="Gene3D" id="3.40.190.10">
    <property type="entry name" value="Periplasmic binding protein-like II"/>
    <property type="match status" value="2"/>
</dbReference>
<dbReference type="PANTHER" id="PTHR30061:SF50">
    <property type="entry name" value="MALTOSE_MALTODEXTRIN-BINDING PERIPLASMIC PROTEIN"/>
    <property type="match status" value="1"/>
</dbReference>
<evidence type="ECO:0000256" key="2">
    <source>
        <dbReference type="ARBA" id="ARBA00022448"/>
    </source>
</evidence>
<accession>A0A6N2RTJ0</accession>
<sequence>MAHASKRAMRGIAFFGAGVMALGLAACSGTKTDSADSGSASGGQVTVEMWDYLSGETANDSINAAIAEFEKANPDIKVKRTTFAFADLSKSILQGSVGGQVPDVAVVDVVDNQNFASLGMLKDLSNDGINKSDFFEGPWSSVVYEGKTYGIPLNSNNLALYYNKQMLKDAGVEVPTDWASLKEVAKKTTKGDVKGIAISAVKSESATFQVLPFVWQTGGDLNDYATSGATALAYLRGLIDDGSMSEAVTNYTQEDARTQFITGKSAMMINGPWELATLTKDAQFDWDVAPLPKDKRAATSMGGENVVVMNGAKQSDAAVKLAKYLTSAEGAKIYCDGSGQLSSRPDLKGKLKLSEDAKNKVFESQLADAHARAYGKDYPKISEAIQLSMQEALTGASTPEAAAKKAADTITPLLPKN</sequence>
<evidence type="ECO:0000256" key="3">
    <source>
        <dbReference type="ARBA" id="ARBA00022729"/>
    </source>
</evidence>
<dbReference type="GO" id="GO:0042956">
    <property type="term" value="P:maltodextrin transmembrane transport"/>
    <property type="evidence" value="ECO:0007669"/>
    <property type="project" value="TreeGrafter"/>
</dbReference>
<dbReference type="PROSITE" id="PS01037">
    <property type="entry name" value="SBP_BACTERIAL_1"/>
    <property type="match status" value="1"/>
</dbReference>
<dbReference type="EMBL" id="CACRSM010000002">
    <property type="protein sequence ID" value="VYS84683.1"/>
    <property type="molecule type" value="Genomic_DNA"/>
</dbReference>
<dbReference type="InterPro" id="IPR006061">
    <property type="entry name" value="SBP_1_CS"/>
</dbReference>
<comment type="similarity">
    <text evidence="1">Belongs to the bacterial solute-binding protein 1 family.</text>
</comment>
<organism evidence="5">
    <name type="scientific">Schaalia odontolytica</name>
    <dbReference type="NCBI Taxonomy" id="1660"/>
    <lineage>
        <taxon>Bacteria</taxon>
        <taxon>Bacillati</taxon>
        <taxon>Actinomycetota</taxon>
        <taxon>Actinomycetes</taxon>
        <taxon>Actinomycetales</taxon>
        <taxon>Actinomycetaceae</taxon>
        <taxon>Schaalia</taxon>
    </lineage>
</organism>
<name>A0A6N2RTJ0_9ACTO</name>
<dbReference type="InterPro" id="IPR006059">
    <property type="entry name" value="SBP"/>
</dbReference>
<evidence type="ECO:0000313" key="5">
    <source>
        <dbReference type="EMBL" id="VYS84683.1"/>
    </source>
</evidence>
<dbReference type="GO" id="GO:0015768">
    <property type="term" value="P:maltose transport"/>
    <property type="evidence" value="ECO:0007669"/>
    <property type="project" value="TreeGrafter"/>
</dbReference>
<dbReference type="GO" id="GO:0055052">
    <property type="term" value="C:ATP-binding cassette (ABC) transporter complex, substrate-binding subunit-containing"/>
    <property type="evidence" value="ECO:0007669"/>
    <property type="project" value="TreeGrafter"/>
</dbReference>
<proteinExistence type="inferred from homology"/>
<dbReference type="AlphaFoldDB" id="A0A6N2RTJ0"/>
<gene>
    <name evidence="5" type="primary">msmE</name>
    <name evidence="5" type="ORF">AOLFYP35_00538</name>
</gene>
<keyword evidence="3 4" id="KW-0732">Signal</keyword>
<dbReference type="GO" id="GO:0055085">
    <property type="term" value="P:transmembrane transport"/>
    <property type="evidence" value="ECO:0007669"/>
    <property type="project" value="InterPro"/>
</dbReference>
<dbReference type="SUPFAM" id="SSF53850">
    <property type="entry name" value="Periplasmic binding protein-like II"/>
    <property type="match status" value="1"/>
</dbReference>
<dbReference type="PROSITE" id="PS51257">
    <property type="entry name" value="PROKAR_LIPOPROTEIN"/>
    <property type="match status" value="1"/>
</dbReference>
<feature type="chain" id="PRO_5038471022" evidence="4">
    <location>
        <begin position="26"/>
        <end position="417"/>
    </location>
</feature>
<dbReference type="PANTHER" id="PTHR30061">
    <property type="entry name" value="MALTOSE-BINDING PERIPLASMIC PROTEIN"/>
    <property type="match status" value="1"/>
</dbReference>
<evidence type="ECO:0000256" key="1">
    <source>
        <dbReference type="ARBA" id="ARBA00008520"/>
    </source>
</evidence>
<dbReference type="GO" id="GO:1901982">
    <property type="term" value="F:maltose binding"/>
    <property type="evidence" value="ECO:0007669"/>
    <property type="project" value="TreeGrafter"/>
</dbReference>
<reference evidence="5" key="1">
    <citation type="submission" date="2019-11" db="EMBL/GenBank/DDBJ databases">
        <authorList>
            <person name="Feng L."/>
        </authorList>
    </citation>
    <scope>NUCLEOTIDE SEQUENCE</scope>
    <source>
        <strain evidence="5">AodontolyticusLFYP35</strain>
    </source>
</reference>
<feature type="signal peptide" evidence="4">
    <location>
        <begin position="1"/>
        <end position="25"/>
    </location>
</feature>
<evidence type="ECO:0000256" key="4">
    <source>
        <dbReference type="SAM" id="SignalP"/>
    </source>
</evidence>
<dbReference type="Pfam" id="PF13416">
    <property type="entry name" value="SBP_bac_8"/>
    <property type="match status" value="1"/>
</dbReference>
<keyword evidence="2" id="KW-0813">Transport</keyword>
<protein>
    <submittedName>
        <fullName evidence="5">Multiple sugar-binding protein</fullName>
    </submittedName>
</protein>